<reference evidence="3 4" key="1">
    <citation type="submission" date="2017-06" db="EMBL/GenBank/DDBJ databases">
        <authorList>
            <person name="Mageeney C.M."/>
            <person name="Schlegel L.E."/>
            <person name="Pike K.C."/>
            <person name="Kenna M.A."/>
            <person name="Ware V.C."/>
            <person name="Garlena R.A."/>
            <person name="Russell D.A."/>
            <person name="Pope W.H."/>
            <person name="Jacobs-Sera D."/>
            <person name="Hendrix R.W."/>
            <person name="Hatfull G.F."/>
        </authorList>
    </citation>
    <scope>NUCLEOTIDE SEQUENCE [LARGE SCALE GENOMIC DNA]</scope>
</reference>
<protein>
    <recommendedName>
        <fullName evidence="1">Large ribosomal subunit protein bL12 C-terminal domain-containing protein</fullName>
    </recommendedName>
</protein>
<evidence type="ECO:0000313" key="4">
    <source>
        <dbReference type="Proteomes" id="UP000225633"/>
    </source>
</evidence>
<dbReference type="InterPro" id="IPR013823">
    <property type="entry name" value="Ribosomal_bL12_C"/>
</dbReference>
<dbReference type="Pfam" id="PF00542">
    <property type="entry name" value="Ribosomal_L12"/>
    <property type="match status" value="1"/>
</dbReference>
<evidence type="ECO:0000259" key="1">
    <source>
        <dbReference type="Pfam" id="PF00542"/>
    </source>
</evidence>
<dbReference type="EMBL" id="MF358541">
    <property type="protein sequence ID" value="ASN73288.1"/>
    <property type="molecule type" value="Genomic_DNA"/>
</dbReference>
<evidence type="ECO:0000313" key="2">
    <source>
        <dbReference type="EMBL" id="ASN73081.1"/>
    </source>
</evidence>
<dbReference type="InterPro" id="IPR014719">
    <property type="entry name" value="Ribosomal_bL12_C/ClpS-like"/>
</dbReference>
<accession>A0A221SBC1</accession>
<dbReference type="Proteomes" id="UP000225633">
    <property type="component" value="Segment"/>
</dbReference>
<evidence type="ECO:0000313" key="3">
    <source>
        <dbReference type="EMBL" id="ASN73288.1"/>
    </source>
</evidence>
<dbReference type="Gene3D" id="3.30.1390.10">
    <property type="match status" value="1"/>
</dbReference>
<feature type="domain" description="Large ribosomal subunit protein bL12 C-terminal" evidence="1">
    <location>
        <begin position="92"/>
        <end position="124"/>
    </location>
</feature>
<sequence length="146" mass="16569">MSFDTARILAVLNNNNVNIGLKKAMFIAQVLMDLHSERVIQVENNTYADAYKRGYEAGKADTEAPTNFELARLRGIEKMVKDNARELVKEVVREVGSHKKIQCIKELRNKTGLGLKDTKDIVDEYIAKLDGMYLANWERSCLDAAY</sequence>
<organism evidence="3 4">
    <name type="scientific">Streptomyces phage Warpy</name>
    <dbReference type="NCBI Taxonomy" id="2015805"/>
    <lineage>
        <taxon>Viruses</taxon>
        <taxon>Duplodnaviria</taxon>
        <taxon>Heunggongvirae</taxon>
        <taxon>Uroviricota</taxon>
        <taxon>Caudoviricetes</taxon>
        <taxon>Stanwilliamsviridae</taxon>
        <taxon>Boydwoodruffvirinae</taxon>
        <taxon>Samistivirus</taxon>
        <taxon>Samistivirus jay2jay</taxon>
    </lineage>
</organism>
<dbReference type="EMBL" id="MF358541">
    <property type="protein sequence ID" value="ASN73081.1"/>
    <property type="molecule type" value="Genomic_DNA"/>
</dbReference>
<proteinExistence type="predicted"/>
<gene>
    <name evidence="3" type="ORF">SEA_WARPY_258</name>
    <name evidence="2" type="ORF">SEA_WARPY_6</name>
</gene>
<dbReference type="GO" id="GO:0003735">
    <property type="term" value="F:structural constituent of ribosome"/>
    <property type="evidence" value="ECO:0007669"/>
    <property type="project" value="InterPro"/>
</dbReference>
<reference evidence="4" key="2">
    <citation type="submission" date="2017-06" db="EMBL/GenBank/DDBJ databases">
        <authorList>
            <person name="Kim H.J."/>
            <person name="Triplett B.A."/>
        </authorList>
    </citation>
    <scope>NUCLEOTIDE SEQUENCE [LARGE SCALE GENOMIC DNA]</scope>
</reference>
<dbReference type="SUPFAM" id="SSF54736">
    <property type="entry name" value="ClpS-like"/>
    <property type="match status" value="1"/>
</dbReference>
<name>A0A221SBC1_9CAUD</name>